<comment type="subcellular location">
    <subcellularLocation>
        <location evidence="1">Membrane</location>
        <topology evidence="1">Multi-pass membrane protein</topology>
    </subcellularLocation>
</comment>
<dbReference type="EMBL" id="LVYI01000005">
    <property type="protein sequence ID" value="OAP59430.1"/>
    <property type="molecule type" value="Genomic_DNA"/>
</dbReference>
<dbReference type="InterPro" id="IPR002523">
    <property type="entry name" value="MgTranspt_CorA/ZnTranspt_ZntB"/>
</dbReference>
<organism evidence="7 8">
    <name type="scientific">Fonsecaea erecta</name>
    <dbReference type="NCBI Taxonomy" id="1367422"/>
    <lineage>
        <taxon>Eukaryota</taxon>
        <taxon>Fungi</taxon>
        <taxon>Dikarya</taxon>
        <taxon>Ascomycota</taxon>
        <taxon>Pezizomycotina</taxon>
        <taxon>Eurotiomycetes</taxon>
        <taxon>Chaetothyriomycetidae</taxon>
        <taxon>Chaetothyriales</taxon>
        <taxon>Herpotrichiellaceae</taxon>
        <taxon>Fonsecaea</taxon>
    </lineage>
</organism>
<name>A0A178ZI15_9EURO</name>
<dbReference type="GO" id="GO:0046873">
    <property type="term" value="F:metal ion transmembrane transporter activity"/>
    <property type="evidence" value="ECO:0007669"/>
    <property type="project" value="InterPro"/>
</dbReference>
<feature type="transmembrane region" description="Helical" evidence="6">
    <location>
        <begin position="432"/>
        <end position="453"/>
    </location>
</feature>
<evidence type="ECO:0000313" key="7">
    <source>
        <dbReference type="EMBL" id="OAP59430.1"/>
    </source>
</evidence>
<protein>
    <submittedName>
        <fullName evidence="7">Uncharacterized protein</fullName>
    </submittedName>
</protein>
<dbReference type="Gene3D" id="1.20.58.340">
    <property type="entry name" value="Magnesium transport protein CorA, transmembrane region"/>
    <property type="match status" value="1"/>
</dbReference>
<evidence type="ECO:0000256" key="1">
    <source>
        <dbReference type="ARBA" id="ARBA00004141"/>
    </source>
</evidence>
<feature type="transmembrane region" description="Helical" evidence="6">
    <location>
        <begin position="465"/>
        <end position="487"/>
    </location>
</feature>
<evidence type="ECO:0000256" key="6">
    <source>
        <dbReference type="SAM" id="Phobius"/>
    </source>
</evidence>
<sequence length="587" mass="67387">MSESTEPVHDGVEEFVVDPIRVSLLATIDDEDTAYRDPDKTDRYSLFEAKTIDIWETANRGAQIVDRSYPVSRKLPPDLFEAYHPAIPRGSRLALRLLCTRPALGANQTARHDDTGPPGDRQINYLPFMAADVQELVHQWDLNREYTWMRLNAREVGNFQRKTVWSFDVEPPRAVRMGLVIHFPFVLRPARRAKYLTETKGGRTASRRSSLKSTYNPRRDDPFLWSFAMSHSLRDGKTRCLLDGLTDWAIGDVSRRLLKASQQWYVHPLHVPVILLGIFFDHAAWEVNRLCVEVGHFEFLSRDAQIGSLEHFDAITTQLQYLRRDLDFLQSLAKFLLETMDFLEEKIFLREWDSKVGRDDGTVTSYRLYVHQTNPHMEEKLMNISHLIDNNLSTCQYLQARTSDALDFIKGKISLRDNDSNREDADSNKTMSFLQMIFLPATFVAAIVSMNFFDLTVSPPRVSGYIWIFWLVSLGLTGLVLAIYFFWRWKGKVKAEEERREARRREKMLGWEEGGGGENAYGTGSEPDSDAEGGGGGGGKRRRTRRSRRRGRGRRGKRTISDDSANDGERRTAPGQAKKKEKPELVM</sequence>
<dbReference type="GO" id="GO:0016020">
    <property type="term" value="C:membrane"/>
    <property type="evidence" value="ECO:0007669"/>
    <property type="project" value="UniProtKB-SubCell"/>
</dbReference>
<evidence type="ECO:0000313" key="8">
    <source>
        <dbReference type="Proteomes" id="UP000078343"/>
    </source>
</evidence>
<accession>A0A178ZI15</accession>
<dbReference type="STRING" id="1367422.A0A178ZI15"/>
<evidence type="ECO:0000256" key="2">
    <source>
        <dbReference type="ARBA" id="ARBA00022692"/>
    </source>
</evidence>
<dbReference type="AlphaFoldDB" id="A0A178ZI15"/>
<feature type="compositionally biased region" description="Basic residues" evidence="5">
    <location>
        <begin position="539"/>
        <end position="558"/>
    </location>
</feature>
<proteinExistence type="predicted"/>
<dbReference type="SUPFAM" id="SSF144083">
    <property type="entry name" value="Magnesium transport protein CorA, transmembrane region"/>
    <property type="match status" value="1"/>
</dbReference>
<dbReference type="RefSeq" id="XP_018692797.1">
    <property type="nucleotide sequence ID" value="XM_018838237.1"/>
</dbReference>
<reference evidence="7 8" key="1">
    <citation type="submission" date="2016-04" db="EMBL/GenBank/DDBJ databases">
        <title>Draft genome of Fonsecaea erecta CBS 125763.</title>
        <authorList>
            <person name="Weiss V.A."/>
            <person name="Vicente V.A."/>
            <person name="Raittz R.T."/>
            <person name="Moreno L.F."/>
            <person name="De Souza E.M."/>
            <person name="Pedrosa F.O."/>
            <person name="Steffens M.B."/>
            <person name="Faoro H."/>
            <person name="Tadra-Sfeir M.Z."/>
            <person name="Najafzadeh M.J."/>
            <person name="Felipe M.S."/>
            <person name="Teixeira M."/>
            <person name="Sun J."/>
            <person name="Xi L."/>
            <person name="Gomes R."/>
            <person name="De Azevedo C.M."/>
            <person name="Salgado C.G."/>
            <person name="Da Silva M.B."/>
            <person name="Nascimento M.F."/>
            <person name="Queiroz-Telles F."/>
            <person name="Attili D.S."/>
            <person name="Gorbushina A."/>
        </authorList>
    </citation>
    <scope>NUCLEOTIDE SEQUENCE [LARGE SCALE GENOMIC DNA]</scope>
    <source>
        <strain evidence="7 8">CBS 125763</strain>
    </source>
</reference>
<evidence type="ECO:0000256" key="5">
    <source>
        <dbReference type="SAM" id="MobiDB-lite"/>
    </source>
</evidence>
<keyword evidence="3 6" id="KW-1133">Transmembrane helix</keyword>
<dbReference type="OrthoDB" id="4114721at2759"/>
<feature type="region of interest" description="Disordered" evidence="5">
    <location>
        <begin position="510"/>
        <end position="587"/>
    </location>
</feature>
<comment type="caution">
    <text evidence="7">The sequence shown here is derived from an EMBL/GenBank/DDBJ whole genome shotgun (WGS) entry which is preliminary data.</text>
</comment>
<keyword evidence="4 6" id="KW-0472">Membrane</keyword>
<keyword evidence="2 6" id="KW-0812">Transmembrane</keyword>
<gene>
    <name evidence="7" type="ORF">AYL99_06728</name>
</gene>
<dbReference type="Pfam" id="PF01544">
    <property type="entry name" value="CorA"/>
    <property type="match status" value="1"/>
</dbReference>
<dbReference type="InterPro" id="IPR045863">
    <property type="entry name" value="CorA_TM1_TM2"/>
</dbReference>
<dbReference type="GeneID" id="30010896"/>
<dbReference type="Proteomes" id="UP000078343">
    <property type="component" value="Unassembled WGS sequence"/>
</dbReference>
<evidence type="ECO:0000256" key="4">
    <source>
        <dbReference type="ARBA" id="ARBA00023136"/>
    </source>
</evidence>
<keyword evidence="8" id="KW-1185">Reference proteome</keyword>
<evidence type="ECO:0000256" key="3">
    <source>
        <dbReference type="ARBA" id="ARBA00022989"/>
    </source>
</evidence>